<dbReference type="UniPathway" id="UPA00085"/>
<evidence type="ECO:0000256" key="1">
    <source>
        <dbReference type="ARBA" id="ARBA00022475"/>
    </source>
</evidence>
<dbReference type="SMART" id="SM01207">
    <property type="entry name" value="G3P_acyltransf"/>
    <property type="match status" value="1"/>
</dbReference>
<keyword evidence="1 10" id="KW-1003">Cell membrane</keyword>
<comment type="pathway">
    <text evidence="10">Lipid metabolism; phospholipid metabolism.</text>
</comment>
<dbReference type="EMBL" id="PEWN01000127">
    <property type="protein sequence ID" value="PIU50818.1"/>
    <property type="molecule type" value="Genomic_DNA"/>
</dbReference>
<evidence type="ECO:0000313" key="12">
    <source>
        <dbReference type="Proteomes" id="UP000229227"/>
    </source>
</evidence>
<gene>
    <name evidence="10" type="primary">plsY</name>
    <name evidence="11" type="ORF">COS91_07660</name>
</gene>
<organism evidence="11 12">
    <name type="scientific">Candidatus Desantisbacteria bacterium CG07_land_8_20_14_0_80_39_15</name>
    <dbReference type="NCBI Taxonomy" id="1974549"/>
    <lineage>
        <taxon>Bacteria</taxon>
        <taxon>Candidatus Desantisiibacteriota</taxon>
    </lineage>
</organism>
<evidence type="ECO:0000256" key="8">
    <source>
        <dbReference type="ARBA" id="ARBA00023209"/>
    </source>
</evidence>
<dbReference type="PANTHER" id="PTHR30309:SF0">
    <property type="entry name" value="GLYCEROL-3-PHOSPHATE ACYLTRANSFERASE-RELATED"/>
    <property type="match status" value="1"/>
</dbReference>
<protein>
    <recommendedName>
        <fullName evidence="10">Glycerol-3-phosphate acyltransferase</fullName>
    </recommendedName>
    <alternativeName>
        <fullName evidence="10">Acyl-PO4 G3P acyltransferase</fullName>
    </alternativeName>
    <alternativeName>
        <fullName evidence="10">Acyl-phosphate--glycerol-3-phosphate acyltransferase</fullName>
    </alternativeName>
    <alternativeName>
        <fullName evidence="10">G3P acyltransferase</fullName>
        <shortName evidence="10">GPAT</shortName>
        <ecNumber evidence="10">2.3.1.275</ecNumber>
    </alternativeName>
    <alternativeName>
        <fullName evidence="10">Lysophosphatidic acid synthase</fullName>
        <shortName evidence="10">LPA synthase</shortName>
    </alternativeName>
</protein>
<comment type="caution">
    <text evidence="11">The sequence shown here is derived from an EMBL/GenBank/DDBJ whole genome shotgun (WGS) entry which is preliminary data.</text>
</comment>
<comment type="function">
    <text evidence="10">Catalyzes the transfer of an acyl group from acyl-phosphate (acyl-PO(4)) to glycerol-3-phosphate (G3P) to form lysophosphatidic acid (LPA). This enzyme utilizes acyl-phosphate as fatty acyl donor, but not acyl-CoA or acyl-ACP.</text>
</comment>
<dbReference type="Pfam" id="PF02660">
    <property type="entry name" value="G3P_acyltransf"/>
    <property type="match status" value="1"/>
</dbReference>
<keyword evidence="9 10" id="KW-1208">Phospholipid metabolism</keyword>
<keyword evidence="7 10" id="KW-0472">Membrane</keyword>
<evidence type="ECO:0000256" key="9">
    <source>
        <dbReference type="ARBA" id="ARBA00023264"/>
    </source>
</evidence>
<proteinExistence type="inferred from homology"/>
<dbReference type="InterPro" id="IPR003811">
    <property type="entry name" value="G3P_acylTferase_PlsY"/>
</dbReference>
<feature type="transmembrane region" description="Helical" evidence="10">
    <location>
        <begin position="118"/>
        <end position="137"/>
    </location>
</feature>
<dbReference type="GO" id="GO:0008654">
    <property type="term" value="P:phospholipid biosynthetic process"/>
    <property type="evidence" value="ECO:0007669"/>
    <property type="project" value="UniProtKB-UniRule"/>
</dbReference>
<evidence type="ECO:0000313" key="11">
    <source>
        <dbReference type="EMBL" id="PIU50818.1"/>
    </source>
</evidence>
<keyword evidence="3 10" id="KW-0808">Transferase</keyword>
<feature type="transmembrane region" description="Helical" evidence="10">
    <location>
        <begin position="172"/>
        <end position="189"/>
    </location>
</feature>
<evidence type="ECO:0000256" key="3">
    <source>
        <dbReference type="ARBA" id="ARBA00022679"/>
    </source>
</evidence>
<feature type="transmembrane region" description="Helical" evidence="10">
    <location>
        <begin position="7"/>
        <end position="27"/>
    </location>
</feature>
<feature type="transmembrane region" description="Helical" evidence="10">
    <location>
        <begin position="144"/>
        <end position="166"/>
    </location>
</feature>
<dbReference type="EC" id="2.3.1.275" evidence="10"/>
<comment type="similarity">
    <text evidence="10">Belongs to the PlsY family.</text>
</comment>
<evidence type="ECO:0000256" key="6">
    <source>
        <dbReference type="ARBA" id="ARBA00023098"/>
    </source>
</evidence>
<dbReference type="GO" id="GO:0043772">
    <property type="term" value="F:acyl-phosphate glycerol-3-phosphate acyltransferase activity"/>
    <property type="evidence" value="ECO:0007669"/>
    <property type="project" value="UniProtKB-UniRule"/>
</dbReference>
<comment type="catalytic activity">
    <reaction evidence="10">
        <text>an acyl phosphate + sn-glycerol 3-phosphate = a 1-acyl-sn-glycero-3-phosphate + phosphate</text>
        <dbReference type="Rhea" id="RHEA:34075"/>
        <dbReference type="ChEBI" id="CHEBI:43474"/>
        <dbReference type="ChEBI" id="CHEBI:57597"/>
        <dbReference type="ChEBI" id="CHEBI:57970"/>
        <dbReference type="ChEBI" id="CHEBI:59918"/>
        <dbReference type="EC" id="2.3.1.275"/>
    </reaction>
</comment>
<evidence type="ECO:0000256" key="4">
    <source>
        <dbReference type="ARBA" id="ARBA00022692"/>
    </source>
</evidence>
<keyword evidence="2 10" id="KW-0444">Lipid biosynthesis</keyword>
<feature type="transmembrane region" description="Helical" evidence="10">
    <location>
        <begin position="47"/>
        <end position="68"/>
    </location>
</feature>
<dbReference type="Proteomes" id="UP000229227">
    <property type="component" value="Unassembled WGS sequence"/>
</dbReference>
<name>A0A2M6ZEN0_9BACT</name>
<sequence length="205" mass="22592">MGTGSIFITFGMIAGGYFLGSISPSYIYCKWTKGVDIRTIGDKNPGAGNIATVIGSTPAFIIAFIDFCKGIVPVLIAKNLGISLPCLIVIGLITVTGHDWSIFLNFRGGKGTLTSLGASVFLLPFETLFAFSVWLFIHYIMKVRFIGSVITFSLILFLTWLVSYRFFGEPKYLLLFPLGILVLFLMRMPENIKNFFQKRSTQAGG</sequence>
<dbReference type="AlphaFoldDB" id="A0A2M6ZEN0"/>
<comment type="subcellular location">
    <subcellularLocation>
        <location evidence="10">Cell membrane</location>
        <topology evidence="10">Multi-pass membrane protein</topology>
    </subcellularLocation>
</comment>
<evidence type="ECO:0000256" key="10">
    <source>
        <dbReference type="HAMAP-Rule" id="MF_01043"/>
    </source>
</evidence>
<evidence type="ECO:0000256" key="5">
    <source>
        <dbReference type="ARBA" id="ARBA00022989"/>
    </source>
</evidence>
<dbReference type="PANTHER" id="PTHR30309">
    <property type="entry name" value="INNER MEMBRANE PROTEIN YGIH"/>
    <property type="match status" value="1"/>
</dbReference>
<keyword evidence="6 10" id="KW-0443">Lipid metabolism</keyword>
<accession>A0A2M6ZEN0</accession>
<dbReference type="GO" id="GO:0005886">
    <property type="term" value="C:plasma membrane"/>
    <property type="evidence" value="ECO:0007669"/>
    <property type="project" value="UniProtKB-SubCell"/>
</dbReference>
<reference evidence="12" key="1">
    <citation type="submission" date="2017-09" db="EMBL/GenBank/DDBJ databases">
        <title>Depth-based differentiation of microbial function through sediment-hosted aquifers and enrichment of novel symbionts in the deep terrestrial subsurface.</title>
        <authorList>
            <person name="Probst A.J."/>
            <person name="Ladd B."/>
            <person name="Jarett J.K."/>
            <person name="Geller-Mcgrath D.E."/>
            <person name="Sieber C.M.K."/>
            <person name="Emerson J.B."/>
            <person name="Anantharaman K."/>
            <person name="Thomas B.C."/>
            <person name="Malmstrom R."/>
            <person name="Stieglmeier M."/>
            <person name="Klingl A."/>
            <person name="Woyke T."/>
            <person name="Ryan C.M."/>
            <person name="Banfield J.F."/>
        </authorList>
    </citation>
    <scope>NUCLEOTIDE SEQUENCE [LARGE SCALE GENOMIC DNA]</scope>
</reference>
<evidence type="ECO:0000256" key="2">
    <source>
        <dbReference type="ARBA" id="ARBA00022516"/>
    </source>
</evidence>
<keyword evidence="5 10" id="KW-1133">Transmembrane helix</keyword>
<keyword evidence="4 10" id="KW-0812">Transmembrane</keyword>
<dbReference type="HAMAP" id="MF_01043">
    <property type="entry name" value="PlsY"/>
    <property type="match status" value="1"/>
</dbReference>
<evidence type="ECO:0000256" key="7">
    <source>
        <dbReference type="ARBA" id="ARBA00023136"/>
    </source>
</evidence>
<feature type="transmembrane region" description="Helical" evidence="10">
    <location>
        <begin position="80"/>
        <end position="98"/>
    </location>
</feature>
<comment type="subunit">
    <text evidence="10">Probably interacts with PlsX.</text>
</comment>
<keyword evidence="8 10" id="KW-0594">Phospholipid biosynthesis</keyword>